<dbReference type="Gene3D" id="1.20.58.900">
    <property type="match status" value="1"/>
</dbReference>
<evidence type="ECO:0000256" key="1">
    <source>
        <dbReference type="SAM" id="MobiDB-lite"/>
    </source>
</evidence>
<dbReference type="InterPro" id="IPR004012">
    <property type="entry name" value="Run_dom"/>
</dbReference>
<feature type="compositionally biased region" description="Polar residues" evidence="1">
    <location>
        <begin position="1042"/>
        <end position="1054"/>
    </location>
</feature>
<accession>A0A815DTF7</accession>
<dbReference type="Pfam" id="PF02759">
    <property type="entry name" value="RUN"/>
    <property type="match status" value="1"/>
</dbReference>
<dbReference type="SUPFAM" id="SSF140741">
    <property type="entry name" value="RUN domain-like"/>
    <property type="match status" value="1"/>
</dbReference>
<dbReference type="EMBL" id="CAJNOT010002289">
    <property type="protein sequence ID" value="CAF1302728.1"/>
    <property type="molecule type" value="Genomic_DNA"/>
</dbReference>
<dbReference type="PROSITE" id="PS50826">
    <property type="entry name" value="RUN"/>
    <property type="match status" value="1"/>
</dbReference>
<feature type="domain" description="RUN" evidence="2">
    <location>
        <begin position="753"/>
        <end position="894"/>
    </location>
</feature>
<organism evidence="3 4">
    <name type="scientific">Rotaria sordida</name>
    <dbReference type="NCBI Taxonomy" id="392033"/>
    <lineage>
        <taxon>Eukaryota</taxon>
        <taxon>Metazoa</taxon>
        <taxon>Spiralia</taxon>
        <taxon>Gnathifera</taxon>
        <taxon>Rotifera</taxon>
        <taxon>Eurotatoria</taxon>
        <taxon>Bdelloidea</taxon>
        <taxon>Philodinida</taxon>
        <taxon>Philodinidae</taxon>
        <taxon>Rotaria</taxon>
    </lineage>
</organism>
<proteinExistence type="predicted"/>
<dbReference type="Proteomes" id="UP000663864">
    <property type="component" value="Unassembled WGS sequence"/>
</dbReference>
<evidence type="ECO:0000313" key="3">
    <source>
        <dbReference type="EMBL" id="CAF1302728.1"/>
    </source>
</evidence>
<reference evidence="3" key="1">
    <citation type="submission" date="2021-02" db="EMBL/GenBank/DDBJ databases">
        <authorList>
            <person name="Nowell W R."/>
        </authorList>
    </citation>
    <scope>NUCLEOTIDE SEQUENCE</scope>
</reference>
<protein>
    <recommendedName>
        <fullName evidence="2">RUN domain-containing protein</fullName>
    </recommendedName>
</protein>
<dbReference type="AlphaFoldDB" id="A0A815DTF7"/>
<comment type="caution">
    <text evidence="3">The sequence shown here is derived from an EMBL/GenBank/DDBJ whole genome shotgun (WGS) entry which is preliminary data.</text>
</comment>
<evidence type="ECO:0000313" key="4">
    <source>
        <dbReference type="Proteomes" id="UP000663864"/>
    </source>
</evidence>
<evidence type="ECO:0000259" key="2">
    <source>
        <dbReference type="PROSITE" id="PS50826"/>
    </source>
</evidence>
<feature type="region of interest" description="Disordered" evidence="1">
    <location>
        <begin position="219"/>
        <end position="259"/>
    </location>
</feature>
<sequence>MDDSMINSILLPSSIHLENLEKLIKNLEQQTFSVDNFENILNNDSKQEIITQSSSSLSSSTVPINDISNENFLIKNITLTNDTTTTDHNHESFSMDSLSTQRDLFSNDDFTEQQLSTTNDQSLCNDQDSGFTWDDQYDTQANYCITFNTDKSEEIDTKSEKSSQYEHESTNKKLNSAYSDDDILSNVVINNMNDWSMQLDLNTFEQLINQSQQIHSQYNLSSSSCQQQNQNNNSSISSTSWRQMKQNQRTTTTTTTEIKKREIRSLSPINLYKIFQQKSNTITSSSSSRSAFQLYRQQNDSIASNHINKILIEKSKQSQSHPTTNQAIQTSILADSSSNSQNQTPPVIGSKSKSYDNLIVPFSNSSSSSIHKSLPDLSFISQYLKELPRTYTTSSLSRTSSSFINVARTTSSPILIQQQKYDSDRPRTLKSIKRYKNSKHSTEPIGVFYSPQLRKTFAAVPVSAVITDANASSTIIKMKLPSYSSLRSEQQILNRKSCLKYQSRANSCDIQSTLQDKKLSSFSIPRLINNKDSNFPLLNQHYSKNDTIKSSNIIYSDNYSNNFNIYQRENSSREHHSEYDLSLLIEQGNQTKKSVSFSENISKQHLISSYNPTIIFNENKERLTKRTIIRYDEMRRCQTDIIHIDPVLHRHSLTDSPPNEFCLQQDENDKILMENSDINMISNDDEIESINTIVSPKINLIDKEINLSNQSFISNNISILDDLLETIIDIIKRLFEIKQSDKSFFLNNENNLQLDSLLKNDFCTIIQNILEHGRKDLKKITLWKIIEMSMNSNSTSSFSSRQVPKIYYEAKQIAQNISSYWLYRFQAFIFILLNKNELINWLYYFTRQKDIIQYYYQSPNALILVSIPSTFNLFERIMTQLEKITPFAFQLTYNLPNDYIKNDEQLNTSMISMNSTKTNARNWLMSISRRTSKHLTQSIIQDNSNDTLRSTLSKKFNSFFTRTNTQQSQRKLTSIVTTKLPESKQQQQQQIISTEQLHRTHLSNLFTTATTNKPIVVPNEKLNESSSKRILATFQSKISRPSLNIDTPKSTRYHTTVPLPK</sequence>
<gene>
    <name evidence="3" type="ORF">ZHD862_LOCUS28052</name>
</gene>
<dbReference type="InterPro" id="IPR037213">
    <property type="entry name" value="Run_dom_sf"/>
</dbReference>
<feature type="compositionally biased region" description="Low complexity" evidence="1">
    <location>
        <begin position="219"/>
        <end position="240"/>
    </location>
</feature>
<name>A0A815DTF7_9BILA</name>
<feature type="region of interest" description="Disordered" evidence="1">
    <location>
        <begin position="1042"/>
        <end position="1061"/>
    </location>
</feature>